<dbReference type="GO" id="GO:0000981">
    <property type="term" value="F:DNA-binding transcription factor activity, RNA polymerase II-specific"/>
    <property type="evidence" value="ECO:0007669"/>
    <property type="project" value="TreeGrafter"/>
</dbReference>
<dbReference type="Pfam" id="PF00605">
    <property type="entry name" value="IRF"/>
    <property type="match status" value="1"/>
</dbReference>
<gene>
    <name evidence="3" type="ORF">ElyMa_005637900</name>
</gene>
<dbReference type="EMBL" id="BMAT01011273">
    <property type="protein sequence ID" value="GFR69683.1"/>
    <property type="molecule type" value="Genomic_DNA"/>
</dbReference>
<evidence type="ECO:0000259" key="2">
    <source>
        <dbReference type="PROSITE" id="PS51507"/>
    </source>
</evidence>
<feature type="region of interest" description="Disordered" evidence="1">
    <location>
        <begin position="484"/>
        <end position="541"/>
    </location>
</feature>
<dbReference type="CDD" id="cd00103">
    <property type="entry name" value="IRF"/>
    <property type="match status" value="1"/>
</dbReference>
<feature type="region of interest" description="Disordered" evidence="1">
    <location>
        <begin position="375"/>
        <end position="406"/>
    </location>
</feature>
<feature type="compositionally biased region" description="Basic and acidic residues" evidence="1">
    <location>
        <begin position="32"/>
        <end position="42"/>
    </location>
</feature>
<accession>A0AAV4F8I6</accession>
<protein>
    <submittedName>
        <fullName evidence="3">Interferon regulatory factor</fullName>
    </submittedName>
</protein>
<dbReference type="GO" id="GO:0005634">
    <property type="term" value="C:nucleus"/>
    <property type="evidence" value="ECO:0007669"/>
    <property type="project" value="TreeGrafter"/>
</dbReference>
<feature type="domain" description="IRF tryptophan pentad repeat" evidence="2">
    <location>
        <begin position="49"/>
        <end position="156"/>
    </location>
</feature>
<proteinExistence type="predicted"/>
<evidence type="ECO:0000256" key="1">
    <source>
        <dbReference type="SAM" id="MobiDB-lite"/>
    </source>
</evidence>
<feature type="compositionally biased region" description="Low complexity" evidence="1">
    <location>
        <begin position="1"/>
        <end position="19"/>
    </location>
</feature>
<name>A0AAV4F8I6_9GAST</name>
<dbReference type="SMART" id="SM00348">
    <property type="entry name" value="IRF"/>
    <property type="match status" value="1"/>
</dbReference>
<evidence type="ECO:0000313" key="3">
    <source>
        <dbReference type="EMBL" id="GFR69683.1"/>
    </source>
</evidence>
<dbReference type="AlphaFoldDB" id="A0AAV4F8I6"/>
<dbReference type="InterPro" id="IPR001346">
    <property type="entry name" value="Interferon_reg_fact_DNA-bd_dom"/>
</dbReference>
<dbReference type="GO" id="GO:0000978">
    <property type="term" value="F:RNA polymerase II cis-regulatory region sequence-specific DNA binding"/>
    <property type="evidence" value="ECO:0007669"/>
    <property type="project" value="TreeGrafter"/>
</dbReference>
<sequence length="1043" mass="113590">MTSRGGRSPGSSSSGGKRSVPMHIDYDSLNLGDKDESGKLRRPVRPVDRQRMRPWLMELLDLGNVYGLNWTNRPQGVFQISWRHASRLGWNLETDGDVFERWARHTGIYKEGDPPEPKRWKANFRCALHSLHDVVELTTVLERRGRNACRTYRFLHSSDERSVNKKRAKAKKAKEYHRYERPVREEVVIQEIPDAQQTPVYEFVTTNILSNEDIEPATESESEEETKQDRVIVQQLELKSDAVEEELGLHHDHDYSVLPDKSQKTIVLRQGIGSIVLHKEVLGAPEGEVKLGELQKSVSSNLDQLASAAVSTAGWNTVLAPGLSSSSAGRNKTVKHKIKTKLSAKELAAARLMKNEDQRAAYSLKYLLTGNAEDAEEEPNTLAARLGKKRKAESVPDQDHPSISVGAEETVSTEAILDGDAGETLAFVPPKASKIHRRTASPRILSGAKARRQRSKSEKTDSESTEPLMSSCLLLLEAATRLDNAEKDKTTDGVRTRGKARGSARTSMTSAAARAAGKIIDKHDSESDGDSESSSTNQADDTMIITADQDLHRVLRKTLESLKNRNSKLPKQVEESTITIDLGEGVWGEGTELTDAVMVVSETEDVKGLFSGSSIEHQSSRKEEADPGMTDVQTEGHAEETVELAETAVIEEAVIDTEQGAEYIEMVIPEEEGVAYIEGDSVPSEIIIETADGEQQLISKDQSGSITTSALLEHIPPGSILLQTADGTPIGIIDAQGKLTAFQSPEARSVITALSSKVSASSAQQPSTTGQSVESSDTLTAAVKASTSSEAQLRLSTSSSPLTQESPQPGTGELSMSSVVVKQEPVAEEAEMNQELINTDVVVKVERMDSTDQDSTSTVYTNSSANGFLSLSAEAAANPHAYKGKICQCLLQSVLEGLTSPYTFEGILSNCKKFQLHKAKLCSCPPGSRNNVELFPAVKLERLEDLCKSYIIGQCFAALSLEATQKVATTTKASSTKQHQSKKITVLPGVQLPLQRQQALKSNSDVTYDTKTVIDPTTPFSLGEIPLFESTKVDSDSMSPPSE</sequence>
<dbReference type="Proteomes" id="UP000762676">
    <property type="component" value="Unassembled WGS sequence"/>
</dbReference>
<dbReference type="PANTHER" id="PTHR11949:SF17">
    <property type="entry name" value="IRF TRYPTOPHAN PENTAD REPEAT DOMAIN-CONTAINING PROTEIN"/>
    <property type="match status" value="1"/>
</dbReference>
<evidence type="ECO:0000313" key="4">
    <source>
        <dbReference type="Proteomes" id="UP000762676"/>
    </source>
</evidence>
<feature type="compositionally biased region" description="Basic and acidic residues" evidence="1">
    <location>
        <begin position="484"/>
        <end position="495"/>
    </location>
</feature>
<dbReference type="PROSITE" id="PS51507">
    <property type="entry name" value="IRF_2"/>
    <property type="match status" value="1"/>
</dbReference>
<feature type="region of interest" description="Disordered" evidence="1">
    <location>
        <begin position="430"/>
        <end position="468"/>
    </location>
</feature>
<dbReference type="GO" id="GO:0002376">
    <property type="term" value="P:immune system process"/>
    <property type="evidence" value="ECO:0007669"/>
    <property type="project" value="TreeGrafter"/>
</dbReference>
<keyword evidence="4" id="KW-1185">Reference proteome</keyword>
<comment type="caution">
    <text evidence="3">The sequence shown here is derived from an EMBL/GenBank/DDBJ whole genome shotgun (WGS) entry which is preliminary data.</text>
</comment>
<feature type="region of interest" description="Disordered" evidence="1">
    <location>
        <begin position="757"/>
        <end position="817"/>
    </location>
</feature>
<dbReference type="Gene3D" id="1.10.10.10">
    <property type="entry name" value="Winged helix-like DNA-binding domain superfamily/Winged helix DNA-binding domain"/>
    <property type="match status" value="1"/>
</dbReference>
<dbReference type="PRINTS" id="PR00267">
    <property type="entry name" value="INTFRNREGFCT"/>
</dbReference>
<dbReference type="InterPro" id="IPR036388">
    <property type="entry name" value="WH-like_DNA-bd_sf"/>
</dbReference>
<feature type="region of interest" description="Disordered" evidence="1">
    <location>
        <begin position="1"/>
        <end position="42"/>
    </location>
</feature>
<organism evidence="3 4">
    <name type="scientific">Elysia marginata</name>
    <dbReference type="NCBI Taxonomy" id="1093978"/>
    <lineage>
        <taxon>Eukaryota</taxon>
        <taxon>Metazoa</taxon>
        <taxon>Spiralia</taxon>
        <taxon>Lophotrochozoa</taxon>
        <taxon>Mollusca</taxon>
        <taxon>Gastropoda</taxon>
        <taxon>Heterobranchia</taxon>
        <taxon>Euthyneura</taxon>
        <taxon>Panpulmonata</taxon>
        <taxon>Sacoglossa</taxon>
        <taxon>Placobranchoidea</taxon>
        <taxon>Plakobranchidae</taxon>
        <taxon>Elysia</taxon>
    </lineage>
</organism>
<reference evidence="3 4" key="1">
    <citation type="journal article" date="2021" name="Elife">
        <title>Chloroplast acquisition without the gene transfer in kleptoplastic sea slugs, Plakobranchus ocellatus.</title>
        <authorList>
            <person name="Maeda T."/>
            <person name="Takahashi S."/>
            <person name="Yoshida T."/>
            <person name="Shimamura S."/>
            <person name="Takaki Y."/>
            <person name="Nagai Y."/>
            <person name="Toyoda A."/>
            <person name="Suzuki Y."/>
            <person name="Arimoto A."/>
            <person name="Ishii H."/>
            <person name="Satoh N."/>
            <person name="Nishiyama T."/>
            <person name="Hasebe M."/>
            <person name="Maruyama T."/>
            <person name="Minagawa J."/>
            <person name="Obokata J."/>
            <person name="Shigenobu S."/>
        </authorList>
    </citation>
    <scope>NUCLEOTIDE SEQUENCE [LARGE SCALE GENOMIC DNA]</scope>
</reference>
<dbReference type="InterPro" id="IPR036390">
    <property type="entry name" value="WH_DNA-bd_sf"/>
</dbReference>
<feature type="compositionally biased region" description="Low complexity" evidence="1">
    <location>
        <begin position="503"/>
        <end position="517"/>
    </location>
</feature>
<dbReference type="SUPFAM" id="SSF46785">
    <property type="entry name" value="Winged helix' DNA-binding domain"/>
    <property type="match status" value="1"/>
</dbReference>
<dbReference type="PANTHER" id="PTHR11949">
    <property type="entry name" value="INTERFERON REGULATORY FACTOR"/>
    <property type="match status" value="1"/>
</dbReference>